<proteinExistence type="predicted"/>
<dbReference type="EMBL" id="MNUV01000010">
    <property type="protein sequence ID" value="OIO08294.1"/>
    <property type="molecule type" value="Genomic_DNA"/>
</dbReference>
<protein>
    <recommendedName>
        <fullName evidence="1">Glycosyltransferase 2-like domain-containing protein</fullName>
    </recommendedName>
</protein>
<dbReference type="SUPFAM" id="SSF53448">
    <property type="entry name" value="Nucleotide-diphospho-sugar transferases"/>
    <property type="match status" value="1"/>
</dbReference>
<reference evidence="2 3" key="1">
    <citation type="journal article" date="2016" name="Environ. Microbiol.">
        <title>Genomic resolution of a cold subsurface aquifer community provides metabolic insights for novel microbes adapted to high CO concentrations.</title>
        <authorList>
            <person name="Probst A.J."/>
            <person name="Castelle C.J."/>
            <person name="Singh A."/>
            <person name="Brown C.T."/>
            <person name="Anantharaman K."/>
            <person name="Sharon I."/>
            <person name="Hug L.A."/>
            <person name="Burstein D."/>
            <person name="Emerson J.B."/>
            <person name="Thomas B.C."/>
            <person name="Banfield J.F."/>
        </authorList>
    </citation>
    <scope>NUCLEOTIDE SEQUENCE [LARGE SCALE GENOMIC DNA]</scope>
    <source>
        <strain evidence="2">CG1_02_41_21</strain>
    </source>
</reference>
<dbReference type="Pfam" id="PF00535">
    <property type="entry name" value="Glycos_transf_2"/>
    <property type="match status" value="1"/>
</dbReference>
<feature type="domain" description="Glycosyltransferase 2-like" evidence="1">
    <location>
        <begin position="4"/>
        <end position="149"/>
    </location>
</feature>
<accession>A0A1J4TCV0</accession>
<dbReference type="InterPro" id="IPR050834">
    <property type="entry name" value="Glycosyltransf_2"/>
</dbReference>
<dbReference type="CDD" id="cd06433">
    <property type="entry name" value="GT_2_WfgS_like"/>
    <property type="match status" value="1"/>
</dbReference>
<comment type="caution">
    <text evidence="2">The sequence shown here is derived from an EMBL/GenBank/DDBJ whole genome shotgun (WGS) entry which is preliminary data.</text>
</comment>
<dbReference type="PANTHER" id="PTHR43685:SF2">
    <property type="entry name" value="GLYCOSYLTRANSFERASE 2-LIKE DOMAIN-CONTAINING PROTEIN"/>
    <property type="match status" value="1"/>
</dbReference>
<gene>
    <name evidence="2" type="ORF">AUJ35_00550</name>
</gene>
<sequence>MKISIITPSYNSAKTISDTIDSVISQTHQDLEYLVIDGVSTDGTIAIVNEYQRKYPIRLVSEKDSGIYDAMNKGIKLTTGDIIGILNSDDFYYDQNVLAKINDVFAANPDVDAVYGDLVYVDQDNTDKQTRYWRSGKYQESKINGGWIIPHPTLFVKREVYNKSEKIFDTSFSLAADYEFILRSLKINKIKVKYLSEIVVKMRAGGASGSSLKQRIKGWKELRRAWKVNNLPVPCFFIIRRILSKFSQFLSRPRV</sequence>
<dbReference type="AlphaFoldDB" id="A0A1J4TCV0"/>
<evidence type="ECO:0000259" key="1">
    <source>
        <dbReference type="Pfam" id="PF00535"/>
    </source>
</evidence>
<evidence type="ECO:0000313" key="3">
    <source>
        <dbReference type="Proteomes" id="UP000182860"/>
    </source>
</evidence>
<name>A0A1J4TCV0_9BACT</name>
<organism evidence="2 3">
    <name type="scientific">Candidatus Falkowbacteria bacterium CG1_02_41_21</name>
    <dbReference type="NCBI Taxonomy" id="1805147"/>
    <lineage>
        <taxon>Bacteria</taxon>
        <taxon>Candidatus Falkowiibacteriota</taxon>
    </lineage>
</organism>
<dbReference type="Gene3D" id="3.90.550.10">
    <property type="entry name" value="Spore Coat Polysaccharide Biosynthesis Protein SpsA, Chain A"/>
    <property type="match status" value="1"/>
</dbReference>
<dbReference type="PANTHER" id="PTHR43685">
    <property type="entry name" value="GLYCOSYLTRANSFERASE"/>
    <property type="match status" value="1"/>
</dbReference>
<dbReference type="InterPro" id="IPR001173">
    <property type="entry name" value="Glyco_trans_2-like"/>
</dbReference>
<dbReference type="Proteomes" id="UP000182860">
    <property type="component" value="Unassembled WGS sequence"/>
</dbReference>
<evidence type="ECO:0000313" key="2">
    <source>
        <dbReference type="EMBL" id="OIO08294.1"/>
    </source>
</evidence>
<dbReference type="InterPro" id="IPR029044">
    <property type="entry name" value="Nucleotide-diphossugar_trans"/>
</dbReference>